<reference evidence="1 2" key="2">
    <citation type="journal article" date="2022" name="Mol. Ecol. Resour.">
        <title>The genomes of chicory, endive, great burdock and yacon provide insights into Asteraceae paleo-polyploidization history and plant inulin production.</title>
        <authorList>
            <person name="Fan W."/>
            <person name="Wang S."/>
            <person name="Wang H."/>
            <person name="Wang A."/>
            <person name="Jiang F."/>
            <person name="Liu H."/>
            <person name="Zhao H."/>
            <person name="Xu D."/>
            <person name="Zhang Y."/>
        </authorList>
    </citation>
    <scope>NUCLEOTIDE SEQUENCE [LARGE SCALE GENOMIC DNA]</scope>
    <source>
        <strain evidence="2">cv. Niubang</strain>
    </source>
</reference>
<sequence length="153" mass="18170">MSELTENYAYYFNVIGNNECQRIYAALNWFEKGAFAPHMRWIVMPEMGILTASRFNVILHVLSMEDSATYLPFRTHPSSSSQDESITIVHVNGNHYIKVVLNRDYPMPTLVPHWTHHVLPDARSWIIPYKRRLDMYEEYIERTRTRDYVDLNE</sequence>
<proteinExistence type="predicted"/>
<name>A0ACB8XK35_ARCLA</name>
<gene>
    <name evidence="1" type="ORF">L6452_42970</name>
</gene>
<reference evidence="2" key="1">
    <citation type="journal article" date="2022" name="Mol. Ecol. Resour.">
        <title>The genomes of chicory, endive, great burdock and yacon provide insights into Asteraceae palaeo-polyploidization history and plant inulin production.</title>
        <authorList>
            <person name="Fan W."/>
            <person name="Wang S."/>
            <person name="Wang H."/>
            <person name="Wang A."/>
            <person name="Jiang F."/>
            <person name="Liu H."/>
            <person name="Zhao H."/>
            <person name="Xu D."/>
            <person name="Zhang Y."/>
        </authorList>
    </citation>
    <scope>NUCLEOTIDE SEQUENCE [LARGE SCALE GENOMIC DNA]</scope>
    <source>
        <strain evidence="2">cv. Niubang</strain>
    </source>
</reference>
<keyword evidence="2" id="KW-1185">Reference proteome</keyword>
<dbReference type="EMBL" id="CM042063">
    <property type="protein sequence ID" value="KAI3667900.1"/>
    <property type="molecule type" value="Genomic_DNA"/>
</dbReference>
<organism evidence="1 2">
    <name type="scientific">Arctium lappa</name>
    <name type="common">Greater burdock</name>
    <name type="synonym">Lappa major</name>
    <dbReference type="NCBI Taxonomy" id="4217"/>
    <lineage>
        <taxon>Eukaryota</taxon>
        <taxon>Viridiplantae</taxon>
        <taxon>Streptophyta</taxon>
        <taxon>Embryophyta</taxon>
        <taxon>Tracheophyta</taxon>
        <taxon>Spermatophyta</taxon>
        <taxon>Magnoliopsida</taxon>
        <taxon>eudicotyledons</taxon>
        <taxon>Gunneridae</taxon>
        <taxon>Pentapetalae</taxon>
        <taxon>asterids</taxon>
        <taxon>campanulids</taxon>
        <taxon>Asterales</taxon>
        <taxon>Asteraceae</taxon>
        <taxon>Carduoideae</taxon>
        <taxon>Cardueae</taxon>
        <taxon>Arctiinae</taxon>
        <taxon>Arctium</taxon>
    </lineage>
</organism>
<evidence type="ECO:0000313" key="2">
    <source>
        <dbReference type="Proteomes" id="UP001055879"/>
    </source>
</evidence>
<comment type="caution">
    <text evidence="1">The sequence shown here is derived from an EMBL/GenBank/DDBJ whole genome shotgun (WGS) entry which is preliminary data.</text>
</comment>
<evidence type="ECO:0000313" key="1">
    <source>
        <dbReference type="EMBL" id="KAI3667900.1"/>
    </source>
</evidence>
<dbReference type="Proteomes" id="UP001055879">
    <property type="component" value="Linkage Group LG17"/>
</dbReference>
<accession>A0ACB8XK35</accession>
<protein>
    <submittedName>
        <fullName evidence="1">Uncharacterized protein</fullName>
    </submittedName>
</protein>